<dbReference type="Proteomes" id="UP000316184">
    <property type="component" value="Unassembled WGS sequence"/>
</dbReference>
<reference evidence="1 2" key="1">
    <citation type="submission" date="2019-06" db="EMBL/GenBank/DDBJ databases">
        <title>Sequencing the genomes of 1000 actinobacteria strains.</title>
        <authorList>
            <person name="Klenk H.-P."/>
        </authorList>
    </citation>
    <scope>NUCLEOTIDE SEQUENCE [LARGE SCALE GENOMIC DNA]</scope>
    <source>
        <strain evidence="1 2">DSM 46699</strain>
    </source>
</reference>
<gene>
    <name evidence="1" type="ORF">FHU35_12380</name>
</gene>
<dbReference type="AlphaFoldDB" id="A0A561U7Q7"/>
<name>A0A561U7Q7_9PSEU</name>
<protein>
    <submittedName>
        <fullName evidence="1">Uncharacterized protein</fullName>
    </submittedName>
</protein>
<dbReference type="RefSeq" id="WP_186459369.1">
    <property type="nucleotide sequence ID" value="NZ_VIWX01000002.1"/>
</dbReference>
<accession>A0A561U7Q7</accession>
<keyword evidence="2" id="KW-1185">Reference proteome</keyword>
<organism evidence="1 2">
    <name type="scientific">Saccharopolyspora dendranthemae</name>
    <dbReference type="NCBI Taxonomy" id="1181886"/>
    <lineage>
        <taxon>Bacteria</taxon>
        <taxon>Bacillati</taxon>
        <taxon>Actinomycetota</taxon>
        <taxon>Actinomycetes</taxon>
        <taxon>Pseudonocardiales</taxon>
        <taxon>Pseudonocardiaceae</taxon>
        <taxon>Saccharopolyspora</taxon>
    </lineage>
</organism>
<sequence>MKVGTDSSGKALQAICSGADLHYQSQYQISLSTGEFIDCAKEVAGDPEELTRAAGGVRCPA</sequence>
<evidence type="ECO:0000313" key="2">
    <source>
        <dbReference type="Proteomes" id="UP000316184"/>
    </source>
</evidence>
<dbReference type="EMBL" id="VIWX01000002">
    <property type="protein sequence ID" value="TWF95386.1"/>
    <property type="molecule type" value="Genomic_DNA"/>
</dbReference>
<proteinExistence type="predicted"/>
<evidence type="ECO:0000313" key="1">
    <source>
        <dbReference type="EMBL" id="TWF95386.1"/>
    </source>
</evidence>
<comment type="caution">
    <text evidence="1">The sequence shown here is derived from an EMBL/GenBank/DDBJ whole genome shotgun (WGS) entry which is preliminary data.</text>
</comment>